<proteinExistence type="predicted"/>
<gene>
    <name evidence="3" type="ORF">NSO95_04735</name>
</gene>
<dbReference type="PANTHER" id="PTHR30373:SF8">
    <property type="entry name" value="BLL7265 PROTEIN"/>
    <property type="match status" value="1"/>
</dbReference>
<dbReference type="Gene3D" id="3.10.310.50">
    <property type="match status" value="1"/>
</dbReference>
<evidence type="ECO:0000259" key="2">
    <source>
        <dbReference type="Pfam" id="PF04536"/>
    </source>
</evidence>
<comment type="caution">
    <text evidence="3">The sequence shown here is derived from an EMBL/GenBank/DDBJ whole genome shotgun (WGS) entry which is preliminary data.</text>
</comment>
<keyword evidence="1" id="KW-0472">Membrane</keyword>
<evidence type="ECO:0000256" key="1">
    <source>
        <dbReference type="SAM" id="Phobius"/>
    </source>
</evidence>
<organism evidence="3 4">
    <name type="scientific">Parerythrobacter lacustris</name>
    <dbReference type="NCBI Taxonomy" id="2969984"/>
    <lineage>
        <taxon>Bacteria</taxon>
        <taxon>Pseudomonadati</taxon>
        <taxon>Pseudomonadota</taxon>
        <taxon>Alphaproteobacteria</taxon>
        <taxon>Sphingomonadales</taxon>
        <taxon>Erythrobacteraceae</taxon>
        <taxon>Parerythrobacter</taxon>
    </lineage>
</organism>
<keyword evidence="4" id="KW-1185">Reference proteome</keyword>
<evidence type="ECO:0000313" key="3">
    <source>
        <dbReference type="EMBL" id="MCR2833241.1"/>
    </source>
</evidence>
<sequence>MAGTLGEEGQEIVTRAVREAEAHTSGEIVTVLAQRSDGYSDIVLAWCALAAFTAMSAFAVWPDAFLSLADRVAGGWGTLWSSGEVITLVLALGALVFGATWLVLRGDALRFMLVPGPVKSMRVRSRAVAHFKVGAERRTHGRTGVLIYLSMREHRAEIVADDSIAEKVPAEVWGEAMADMLVEIKSGYVAGGLAAGIRDVGKVLSEHFPKAEDDTNELPDRLIEV</sequence>
<protein>
    <recommendedName>
        <fullName evidence="2">TPM domain-containing protein</fullName>
    </recommendedName>
</protein>
<evidence type="ECO:0000313" key="4">
    <source>
        <dbReference type="Proteomes" id="UP001206067"/>
    </source>
</evidence>
<dbReference type="RefSeq" id="WP_257595009.1">
    <property type="nucleotide sequence ID" value="NZ_JANKHH010000003.1"/>
</dbReference>
<feature type="transmembrane region" description="Helical" evidence="1">
    <location>
        <begin position="42"/>
        <end position="61"/>
    </location>
</feature>
<keyword evidence="1" id="KW-0812">Transmembrane</keyword>
<dbReference type="Proteomes" id="UP001206067">
    <property type="component" value="Unassembled WGS sequence"/>
</dbReference>
<feature type="domain" description="TPM" evidence="2">
    <location>
        <begin position="140"/>
        <end position="202"/>
    </location>
</feature>
<dbReference type="PANTHER" id="PTHR30373">
    <property type="entry name" value="UPF0603 PROTEIN YGCG"/>
    <property type="match status" value="1"/>
</dbReference>
<dbReference type="Pfam" id="PF04536">
    <property type="entry name" value="TPM_phosphatase"/>
    <property type="match status" value="1"/>
</dbReference>
<keyword evidence="1" id="KW-1133">Transmembrane helix</keyword>
<dbReference type="InterPro" id="IPR007621">
    <property type="entry name" value="TPM_dom"/>
</dbReference>
<reference evidence="3 4" key="1">
    <citation type="submission" date="2022-08" db="EMBL/GenBank/DDBJ databases">
        <title>Polyphasic taxonomy analysis of Qipengyuania sp.RS5-5.</title>
        <authorList>
            <person name="Xamxidin M."/>
            <person name="Wu M."/>
        </authorList>
    </citation>
    <scope>NUCLEOTIDE SEQUENCE [LARGE SCALE GENOMIC DNA]</scope>
    <source>
        <strain evidence="3 4">RS5-5</strain>
    </source>
</reference>
<dbReference type="EMBL" id="JANKHH010000003">
    <property type="protein sequence ID" value="MCR2833241.1"/>
    <property type="molecule type" value="Genomic_DNA"/>
</dbReference>
<accession>A0ABT1XNK5</accession>
<feature type="transmembrane region" description="Helical" evidence="1">
    <location>
        <begin position="85"/>
        <end position="104"/>
    </location>
</feature>
<name>A0ABT1XNK5_9SPHN</name>